<feature type="transmembrane region" description="Helical" evidence="1">
    <location>
        <begin position="377"/>
        <end position="394"/>
    </location>
</feature>
<dbReference type="Proteomes" id="UP000217465">
    <property type="component" value="Unassembled WGS sequence"/>
</dbReference>
<evidence type="ECO:0000313" key="2">
    <source>
        <dbReference type="EMBL" id="PCH12496.1"/>
    </source>
</evidence>
<keyword evidence="1" id="KW-1133">Transmembrane helix</keyword>
<dbReference type="EMBL" id="NSGR01000008">
    <property type="protein sequence ID" value="PCH12496.1"/>
    <property type="molecule type" value="Genomic_DNA"/>
</dbReference>
<reference evidence="2 3" key="1">
    <citation type="submission" date="2016-06" db="EMBL/GenBank/DDBJ databases">
        <authorList>
            <person name="Haines A.N."/>
            <person name="Council K.R."/>
        </authorList>
    </citation>
    <scope>NUCLEOTIDE SEQUENCE [LARGE SCALE GENOMIC DNA]</scope>
    <source>
        <strain evidence="2 3">SP158-29</strain>
    </source>
</reference>
<feature type="transmembrane region" description="Helical" evidence="1">
    <location>
        <begin position="152"/>
        <end position="170"/>
    </location>
</feature>
<feature type="transmembrane region" description="Helical" evidence="1">
    <location>
        <begin position="182"/>
        <end position="199"/>
    </location>
</feature>
<feature type="transmembrane region" description="Helical" evidence="1">
    <location>
        <begin position="234"/>
        <end position="252"/>
    </location>
</feature>
<proteinExistence type="predicted"/>
<evidence type="ECO:0000256" key="1">
    <source>
        <dbReference type="SAM" id="Phobius"/>
    </source>
</evidence>
<feature type="transmembrane region" description="Helical" evidence="1">
    <location>
        <begin position="102"/>
        <end position="122"/>
    </location>
</feature>
<sequence>MALLLFLIFVTLFILVLFLRKDLVNPTMLFLSSFLLSSFLIFYNRNNWDVSLNYRFFVYVLTAVFSFILGNMIVVFLKGIKKFTKKSTNDLILKKQAVPSKLLLMISVFATILYIILILRGINISSDIKGMLRQIYDRNVINNANNGFFENQMLKIVVAIAQISWFQFLLDKYYIKEGYKQSTNYINLLLVLIVCLVSTDRNILIRFIIFTFVLWILFFTSSVVGSIEKINFQIIKKAFVILIFGVVIFYYLGKLKNYTSNLERVIGLYGGSGLYNFNLFLSNEIGHTYELGKASFSNLFSIFSSLGFTTNVLEKVTFSEPIIFLSSTGFVYASNIYSSLRPYVLDYGYFGVIIMPFILGSLFEILFQLVKKSKYSFSWLFYAMMVYPLIYFTIDEQFFNRIHLGTLYEIFWLFLFYYYTKRKIKFIL</sequence>
<organism evidence="2 3">
    <name type="scientific">Streptococcus parauberis</name>
    <dbReference type="NCBI Taxonomy" id="1348"/>
    <lineage>
        <taxon>Bacteria</taxon>
        <taxon>Bacillati</taxon>
        <taxon>Bacillota</taxon>
        <taxon>Bacilli</taxon>
        <taxon>Lactobacillales</taxon>
        <taxon>Streptococcaceae</taxon>
        <taxon>Streptococcus</taxon>
    </lineage>
</organism>
<feature type="transmembrane region" description="Helical" evidence="1">
    <location>
        <begin position="205"/>
        <end position="227"/>
    </location>
</feature>
<keyword evidence="1" id="KW-0812">Transmembrane</keyword>
<accession>A0A854WPW9</accession>
<feature type="transmembrane region" description="Helical" evidence="1">
    <location>
        <begin position="56"/>
        <end position="77"/>
    </location>
</feature>
<evidence type="ECO:0008006" key="4">
    <source>
        <dbReference type="Google" id="ProtNLM"/>
    </source>
</evidence>
<comment type="caution">
    <text evidence="2">The sequence shown here is derived from an EMBL/GenBank/DDBJ whole genome shotgun (WGS) entry which is preliminary data.</text>
</comment>
<protein>
    <recommendedName>
        <fullName evidence="4">Oligosaccharide repeat unit polymerase</fullName>
    </recommendedName>
</protein>
<feature type="transmembrane region" description="Helical" evidence="1">
    <location>
        <begin position="347"/>
        <end position="370"/>
    </location>
</feature>
<name>A0A854WPW9_9STRE</name>
<dbReference type="RefSeq" id="WP_096633599.1">
    <property type="nucleotide sequence ID" value="NZ_NSGR01000008.1"/>
</dbReference>
<dbReference type="AlphaFoldDB" id="A0A854WPW9"/>
<evidence type="ECO:0000313" key="3">
    <source>
        <dbReference type="Proteomes" id="UP000217465"/>
    </source>
</evidence>
<gene>
    <name evidence="2" type="ORF">A9Y57_01215</name>
</gene>
<feature type="transmembrane region" description="Helical" evidence="1">
    <location>
        <begin position="400"/>
        <end position="419"/>
    </location>
</feature>
<keyword evidence="1" id="KW-0472">Membrane</keyword>
<dbReference type="NCBIfam" id="TIGR04370">
    <property type="entry name" value="glyco_rpt_poly"/>
    <property type="match status" value="1"/>
</dbReference>